<dbReference type="EMBL" id="JBBPBN010000124">
    <property type="protein sequence ID" value="KAK8977219.1"/>
    <property type="molecule type" value="Genomic_DNA"/>
</dbReference>
<name>A0ABR2NM40_9ROSI</name>
<sequence>MRFNSNQAKAPTSLELASVTLMPYQILLISFSCVSRVYSSYGVKKLHNQSLRYWDTVNSICSCSSRMVKLSSPFPGSRSLLVYGMTSTSLYGYTSAHQKVS</sequence>
<proteinExistence type="predicted"/>
<evidence type="ECO:0000313" key="1">
    <source>
        <dbReference type="EMBL" id="KAK8977219.1"/>
    </source>
</evidence>
<keyword evidence="2" id="KW-1185">Reference proteome</keyword>
<protein>
    <submittedName>
        <fullName evidence="1">Uncharacterized protein</fullName>
    </submittedName>
</protein>
<accession>A0ABR2NM40</accession>
<dbReference type="PROSITE" id="PS51257">
    <property type="entry name" value="PROKAR_LIPOPROTEIN"/>
    <property type="match status" value="1"/>
</dbReference>
<gene>
    <name evidence="1" type="ORF">V6N11_021305</name>
</gene>
<evidence type="ECO:0000313" key="2">
    <source>
        <dbReference type="Proteomes" id="UP001396334"/>
    </source>
</evidence>
<comment type="caution">
    <text evidence="1">The sequence shown here is derived from an EMBL/GenBank/DDBJ whole genome shotgun (WGS) entry which is preliminary data.</text>
</comment>
<organism evidence="1 2">
    <name type="scientific">Hibiscus sabdariffa</name>
    <name type="common">roselle</name>
    <dbReference type="NCBI Taxonomy" id="183260"/>
    <lineage>
        <taxon>Eukaryota</taxon>
        <taxon>Viridiplantae</taxon>
        <taxon>Streptophyta</taxon>
        <taxon>Embryophyta</taxon>
        <taxon>Tracheophyta</taxon>
        <taxon>Spermatophyta</taxon>
        <taxon>Magnoliopsida</taxon>
        <taxon>eudicotyledons</taxon>
        <taxon>Gunneridae</taxon>
        <taxon>Pentapetalae</taxon>
        <taxon>rosids</taxon>
        <taxon>malvids</taxon>
        <taxon>Malvales</taxon>
        <taxon>Malvaceae</taxon>
        <taxon>Malvoideae</taxon>
        <taxon>Hibiscus</taxon>
    </lineage>
</organism>
<dbReference type="Proteomes" id="UP001396334">
    <property type="component" value="Unassembled WGS sequence"/>
</dbReference>
<reference evidence="1 2" key="1">
    <citation type="journal article" date="2024" name="G3 (Bethesda)">
        <title>Genome assembly of Hibiscus sabdariffa L. provides insights into metabolisms of medicinal natural products.</title>
        <authorList>
            <person name="Kim T."/>
        </authorList>
    </citation>
    <scope>NUCLEOTIDE SEQUENCE [LARGE SCALE GENOMIC DNA]</scope>
    <source>
        <strain evidence="1">TK-2024</strain>
        <tissue evidence="1">Old leaves</tissue>
    </source>
</reference>